<evidence type="ECO:0000256" key="3">
    <source>
        <dbReference type="ARBA" id="ARBA00022989"/>
    </source>
</evidence>
<evidence type="ECO:0000256" key="2">
    <source>
        <dbReference type="ARBA" id="ARBA00022692"/>
    </source>
</evidence>
<dbReference type="KEGG" id="stri:C7M71_019585"/>
<dbReference type="RefSeq" id="WP_111493006.1">
    <property type="nucleotide sequence ID" value="NZ_CP031264.1"/>
</dbReference>
<feature type="transmembrane region" description="Helical" evidence="6">
    <location>
        <begin position="128"/>
        <end position="151"/>
    </location>
</feature>
<keyword evidence="5" id="KW-0046">Antibiotic resistance</keyword>
<dbReference type="AlphaFoldDB" id="A0A345SZY4"/>
<evidence type="ECO:0000256" key="5">
    <source>
        <dbReference type="ARBA" id="ARBA00023251"/>
    </source>
</evidence>
<accession>A0A345SZY4</accession>
<keyword evidence="3 6" id="KW-1133">Transmembrane helix</keyword>
<gene>
    <name evidence="8" type="ORF">C7M71_019585</name>
</gene>
<proteinExistence type="predicted"/>
<evidence type="ECO:0000256" key="1">
    <source>
        <dbReference type="ARBA" id="ARBA00004141"/>
    </source>
</evidence>
<dbReference type="PANTHER" id="PTHR43229:SF2">
    <property type="entry name" value="NODULATION PROTEIN J"/>
    <property type="match status" value="1"/>
</dbReference>
<feature type="transmembrane region" description="Helical" evidence="6">
    <location>
        <begin position="163"/>
        <end position="181"/>
    </location>
</feature>
<keyword evidence="9" id="KW-1185">Reference proteome</keyword>
<dbReference type="GO" id="GO:0046677">
    <property type="term" value="P:response to antibiotic"/>
    <property type="evidence" value="ECO:0007669"/>
    <property type="project" value="UniProtKB-KW"/>
</dbReference>
<evidence type="ECO:0000256" key="6">
    <source>
        <dbReference type="SAM" id="Phobius"/>
    </source>
</evidence>
<evidence type="ECO:0000313" key="9">
    <source>
        <dbReference type="Proteomes" id="UP000249340"/>
    </source>
</evidence>
<reference evidence="9" key="1">
    <citation type="submission" date="2018-07" db="EMBL/GenBank/DDBJ databases">
        <title>Streptacidiphilus bronchialis DSM 106435 chromosome.</title>
        <authorList>
            <person name="Batra D."/>
            <person name="Gulvik C.A."/>
        </authorList>
    </citation>
    <scope>NUCLEOTIDE SEQUENCE [LARGE SCALE GENOMIC DNA]</scope>
    <source>
        <strain evidence="9">DSM 106435</strain>
    </source>
</reference>
<protein>
    <submittedName>
        <fullName evidence="8">ABC transporter permease</fullName>
    </submittedName>
</protein>
<evidence type="ECO:0000256" key="4">
    <source>
        <dbReference type="ARBA" id="ARBA00023136"/>
    </source>
</evidence>
<evidence type="ECO:0000259" key="7">
    <source>
        <dbReference type="Pfam" id="PF01061"/>
    </source>
</evidence>
<organism evidence="8 9">
    <name type="scientific">Peterkaempfera bronchialis</name>
    <dbReference type="NCBI Taxonomy" id="2126346"/>
    <lineage>
        <taxon>Bacteria</taxon>
        <taxon>Bacillati</taxon>
        <taxon>Actinomycetota</taxon>
        <taxon>Actinomycetes</taxon>
        <taxon>Kitasatosporales</taxon>
        <taxon>Streptomycetaceae</taxon>
        <taxon>Peterkaempfera</taxon>
    </lineage>
</organism>
<dbReference type="GO" id="GO:0140359">
    <property type="term" value="F:ABC-type transporter activity"/>
    <property type="evidence" value="ECO:0007669"/>
    <property type="project" value="InterPro"/>
</dbReference>
<dbReference type="EMBL" id="CP031264">
    <property type="protein sequence ID" value="AXI79289.1"/>
    <property type="molecule type" value="Genomic_DNA"/>
</dbReference>
<dbReference type="PIRSF" id="PIRSF006648">
    <property type="entry name" value="DrrB"/>
    <property type="match status" value="1"/>
</dbReference>
<dbReference type="PANTHER" id="PTHR43229">
    <property type="entry name" value="NODULATION PROTEIN J"/>
    <property type="match status" value="1"/>
</dbReference>
<feature type="transmembrane region" description="Helical" evidence="6">
    <location>
        <begin position="51"/>
        <end position="73"/>
    </location>
</feature>
<feature type="transmembrane region" description="Helical" evidence="6">
    <location>
        <begin position="94"/>
        <end position="116"/>
    </location>
</feature>
<dbReference type="InterPro" id="IPR051784">
    <property type="entry name" value="Nod_factor_ABC_transporter"/>
</dbReference>
<evidence type="ECO:0000313" key="8">
    <source>
        <dbReference type="EMBL" id="AXI79289.1"/>
    </source>
</evidence>
<feature type="transmembrane region" description="Helical" evidence="6">
    <location>
        <begin position="18"/>
        <end position="39"/>
    </location>
</feature>
<sequence>MTTLIRLEITRVLRNRKFLFFSLLYPSVIYLLISSSYGGKEITPGMPAAKYFMISMATFGAVGAVLSGAQRIATERKNGWVRQLRLSALPGHGYVIAKVASAATVSLPAILLVLLIGGLGKGVRLAAWQWPALLLVLWVGSFVFAALGVALGYAAGPEVVQPVVMITYMGLSFLGGSWFSLADAPVWLQDIGKASPTWLYNQLGRIAQTGDLPGAGALTGLAAYFVAFAALAAWLYQRDTRQA</sequence>
<name>A0A345SZY4_9ACTN</name>
<feature type="transmembrane region" description="Helical" evidence="6">
    <location>
        <begin position="215"/>
        <end position="236"/>
    </location>
</feature>
<dbReference type="Proteomes" id="UP000249340">
    <property type="component" value="Chromosome"/>
</dbReference>
<feature type="domain" description="ABC-2 type transporter transmembrane" evidence="7">
    <location>
        <begin position="3"/>
        <end position="201"/>
    </location>
</feature>
<dbReference type="Pfam" id="PF01061">
    <property type="entry name" value="ABC2_membrane"/>
    <property type="match status" value="1"/>
</dbReference>
<comment type="subcellular location">
    <subcellularLocation>
        <location evidence="1">Membrane</location>
        <topology evidence="1">Multi-pass membrane protein</topology>
    </subcellularLocation>
</comment>
<dbReference type="InterPro" id="IPR000412">
    <property type="entry name" value="ABC_2_transport"/>
</dbReference>
<dbReference type="OrthoDB" id="63188at2"/>
<dbReference type="InterPro" id="IPR013525">
    <property type="entry name" value="ABC2_TM"/>
</dbReference>
<keyword evidence="2 6" id="KW-0812">Transmembrane</keyword>
<dbReference type="GO" id="GO:0043190">
    <property type="term" value="C:ATP-binding cassette (ABC) transporter complex"/>
    <property type="evidence" value="ECO:0007669"/>
    <property type="project" value="InterPro"/>
</dbReference>
<keyword evidence="4 6" id="KW-0472">Membrane</keyword>